<evidence type="ECO:0000256" key="2">
    <source>
        <dbReference type="ARBA" id="ARBA00023125"/>
    </source>
</evidence>
<dbReference type="PROSITE" id="PS01124">
    <property type="entry name" value="HTH_ARAC_FAMILY_2"/>
    <property type="match status" value="1"/>
</dbReference>
<proteinExistence type="predicted"/>
<dbReference type="Pfam" id="PF02311">
    <property type="entry name" value="AraC_binding"/>
    <property type="match status" value="1"/>
</dbReference>
<gene>
    <name evidence="5" type="ORF">V2E39_01690</name>
</gene>
<dbReference type="InterPro" id="IPR009057">
    <property type="entry name" value="Homeodomain-like_sf"/>
</dbReference>
<dbReference type="SUPFAM" id="SSF51215">
    <property type="entry name" value="Regulatory protein AraC"/>
    <property type="match status" value="1"/>
</dbReference>
<evidence type="ECO:0000259" key="4">
    <source>
        <dbReference type="PROSITE" id="PS01124"/>
    </source>
</evidence>
<reference evidence="5 6" key="1">
    <citation type="submission" date="2024-01" db="EMBL/GenBank/DDBJ databases">
        <title>Whole genome of Chryseobacterium arthrosphaerae NNCa 2741.</title>
        <authorList>
            <person name="Boriskina E.V."/>
            <person name="Gordinskaya N.A."/>
            <person name="Kropotov V.S."/>
            <person name="Alekseeva A.E."/>
            <person name="Makhova M.A."/>
            <person name="Kryazhev D.V."/>
            <person name="Shkurkina I.S."/>
        </authorList>
    </citation>
    <scope>NUCLEOTIDE SEQUENCE [LARGE SCALE GENOMIC DNA]</scope>
    <source>
        <strain evidence="5 6">NNCa 2741</strain>
    </source>
</reference>
<accession>A0ABU7QU17</accession>
<dbReference type="InterPro" id="IPR003313">
    <property type="entry name" value="AraC-bd"/>
</dbReference>
<dbReference type="Pfam" id="PF12833">
    <property type="entry name" value="HTH_18"/>
    <property type="match status" value="1"/>
</dbReference>
<comment type="caution">
    <text evidence="5">The sequence shown here is derived from an EMBL/GenBank/DDBJ whole genome shotgun (WGS) entry which is preliminary data.</text>
</comment>
<dbReference type="InterPro" id="IPR018060">
    <property type="entry name" value="HTH_AraC"/>
</dbReference>
<dbReference type="PANTHER" id="PTHR43280">
    <property type="entry name" value="ARAC-FAMILY TRANSCRIPTIONAL REGULATOR"/>
    <property type="match status" value="1"/>
</dbReference>
<dbReference type="InterPro" id="IPR037923">
    <property type="entry name" value="HTH-like"/>
</dbReference>
<dbReference type="SMART" id="SM00342">
    <property type="entry name" value="HTH_ARAC"/>
    <property type="match status" value="1"/>
</dbReference>
<evidence type="ECO:0000256" key="3">
    <source>
        <dbReference type="ARBA" id="ARBA00023163"/>
    </source>
</evidence>
<dbReference type="SUPFAM" id="SSF46689">
    <property type="entry name" value="Homeodomain-like"/>
    <property type="match status" value="2"/>
</dbReference>
<dbReference type="EMBL" id="JAZGJU010000003">
    <property type="protein sequence ID" value="MEE6126092.1"/>
    <property type="molecule type" value="Genomic_DNA"/>
</dbReference>
<evidence type="ECO:0000313" key="5">
    <source>
        <dbReference type="EMBL" id="MEE6126092.1"/>
    </source>
</evidence>
<dbReference type="RefSeq" id="WP_241309299.1">
    <property type="nucleotide sequence ID" value="NZ_JAKYXJ010000002.1"/>
</dbReference>
<evidence type="ECO:0000313" key="6">
    <source>
        <dbReference type="Proteomes" id="UP001350005"/>
    </source>
</evidence>
<keyword evidence="3" id="KW-0804">Transcription</keyword>
<protein>
    <submittedName>
        <fullName evidence="5">AraC family transcriptional regulator</fullName>
    </submittedName>
</protein>
<keyword evidence="6" id="KW-1185">Reference proteome</keyword>
<dbReference type="Gene3D" id="1.10.10.60">
    <property type="entry name" value="Homeodomain-like"/>
    <property type="match status" value="2"/>
</dbReference>
<keyword evidence="1" id="KW-0805">Transcription regulation</keyword>
<dbReference type="Proteomes" id="UP001350005">
    <property type="component" value="Unassembled WGS sequence"/>
</dbReference>
<keyword evidence="2" id="KW-0238">DNA-binding</keyword>
<name>A0ABU7QU17_9FLAO</name>
<dbReference type="PANTHER" id="PTHR43280:SF2">
    <property type="entry name" value="HTH-TYPE TRANSCRIPTIONAL REGULATOR EXSA"/>
    <property type="match status" value="1"/>
</dbReference>
<feature type="domain" description="HTH araC/xylS-type" evidence="4">
    <location>
        <begin position="171"/>
        <end position="271"/>
    </location>
</feature>
<organism evidence="5 6">
    <name type="scientific">Chryseobacterium arthrosphaerae</name>
    <dbReference type="NCBI Taxonomy" id="651561"/>
    <lineage>
        <taxon>Bacteria</taxon>
        <taxon>Pseudomonadati</taxon>
        <taxon>Bacteroidota</taxon>
        <taxon>Flavobacteriia</taxon>
        <taxon>Flavobacteriales</taxon>
        <taxon>Weeksellaceae</taxon>
        <taxon>Chryseobacterium group</taxon>
        <taxon>Chryseobacterium</taxon>
    </lineage>
</organism>
<sequence>MYSPYEINYEKVNECPLEGQVQHYFEIVYIISGNGQQKINGHRVPYTSGDLLLLTPKDVCSFEVEEITEFLRVAFHRNYIENNALAMENSLKLEHLLQTATTTKGCVLYNRSDKYLVKSLVDGIVRECINKSLYSKSLIEQLMNSLILLVARNIALEMPEELCETSEDKILNILQYIHTNIYDPKKIKIEKIGEAFGLSTTYVSRYFKKHTKQTLQNYIAYYRLNLIENKLLYTNLRIGEIAFELGFTDESHINRFFKKYKDVTPSQFKKDYIY</sequence>
<evidence type="ECO:0000256" key="1">
    <source>
        <dbReference type="ARBA" id="ARBA00023015"/>
    </source>
</evidence>